<dbReference type="OrthoDB" id="9808289at2"/>
<feature type="transmembrane region" description="Helical" evidence="14">
    <location>
        <begin position="134"/>
        <end position="152"/>
    </location>
</feature>
<keyword evidence="9 14" id="KW-0472">Membrane</keyword>
<accession>A0A2S8SRL3</accession>
<evidence type="ECO:0000256" key="10">
    <source>
        <dbReference type="ARBA" id="ARBA00023251"/>
    </source>
</evidence>
<evidence type="ECO:0000256" key="12">
    <source>
        <dbReference type="ARBA" id="ARBA00032932"/>
    </source>
</evidence>
<comment type="caution">
    <text evidence="15">The sequence shown here is derived from an EMBL/GenBank/DDBJ whole genome shotgun (WGS) entry which is preliminary data.</text>
</comment>
<dbReference type="Proteomes" id="UP000237684">
    <property type="component" value="Unassembled WGS sequence"/>
</dbReference>
<comment type="catalytic activity">
    <reaction evidence="13 14">
        <text>di-trans,octa-cis-undecaprenyl diphosphate + H2O = di-trans,octa-cis-undecaprenyl phosphate + phosphate + H(+)</text>
        <dbReference type="Rhea" id="RHEA:28094"/>
        <dbReference type="ChEBI" id="CHEBI:15377"/>
        <dbReference type="ChEBI" id="CHEBI:15378"/>
        <dbReference type="ChEBI" id="CHEBI:43474"/>
        <dbReference type="ChEBI" id="CHEBI:58405"/>
        <dbReference type="ChEBI" id="CHEBI:60392"/>
        <dbReference type="EC" id="3.6.1.27"/>
    </reaction>
</comment>
<dbReference type="Pfam" id="PF02673">
    <property type="entry name" value="BacA"/>
    <property type="match status" value="1"/>
</dbReference>
<sequence>MKFPRFKNCLTFHKKSGSEILGRVSPFFLRLGALVLPLASMGHAAMAQTATKAPESAVSWWQSIVLGLVQGLTEFIPVSSSAHLNITHALMGHPRELAFDVMLSIGTTLALAWYYRHDWKALLTDPKQAKLRNLVFLACLPAVLFALPIHKFEDKPPLSLPTFNALMLFVAGLVLLIADKTSRQNRDLGSVSAKDSILVGIGQAMALIPGVSRSGATLTAGRFLGFNREDAMRFSFLMSLPISVAAIVFKYKDFGHINAPISSLVLGTVASAVSGFWAIGFLFNFLRKRDVTPFFVWRALVAVVVFALAHFGILK</sequence>
<keyword evidence="14" id="KW-0133">Cell shape</keyword>
<keyword evidence="14" id="KW-0573">Peptidoglycan synthesis</keyword>
<evidence type="ECO:0000256" key="3">
    <source>
        <dbReference type="ARBA" id="ARBA00012374"/>
    </source>
</evidence>
<keyword evidence="14" id="KW-0961">Cell wall biogenesis/degradation</keyword>
<reference evidence="15 16" key="1">
    <citation type="journal article" date="2018" name="Syst. Appl. Microbiol.">
        <title>Abditibacterium utsteinense sp. nov., the first cultivated member of candidate phylum FBP, isolated from ice-free Antarctic soil samples.</title>
        <authorList>
            <person name="Tahon G."/>
            <person name="Tytgat B."/>
            <person name="Lebbe L."/>
            <person name="Carlier A."/>
            <person name="Willems A."/>
        </authorList>
    </citation>
    <scope>NUCLEOTIDE SEQUENCE [LARGE SCALE GENOMIC DNA]</scope>
    <source>
        <strain evidence="15 16">LMG 29911</strain>
    </source>
</reference>
<feature type="transmembrane region" description="Helical" evidence="14">
    <location>
        <begin position="295"/>
        <end position="314"/>
    </location>
</feature>
<dbReference type="AlphaFoldDB" id="A0A2S8SRL3"/>
<keyword evidence="8 14" id="KW-1133">Transmembrane helix</keyword>
<organism evidence="15 16">
    <name type="scientific">Abditibacterium utsteinense</name>
    <dbReference type="NCBI Taxonomy" id="1960156"/>
    <lineage>
        <taxon>Bacteria</taxon>
        <taxon>Pseudomonadati</taxon>
        <taxon>Abditibacteriota</taxon>
        <taxon>Abditibacteriia</taxon>
        <taxon>Abditibacteriales</taxon>
        <taxon>Abditibacteriaceae</taxon>
        <taxon>Abditibacterium</taxon>
    </lineage>
</organism>
<keyword evidence="16" id="KW-1185">Reference proteome</keyword>
<evidence type="ECO:0000313" key="16">
    <source>
        <dbReference type="Proteomes" id="UP000237684"/>
    </source>
</evidence>
<evidence type="ECO:0000256" key="8">
    <source>
        <dbReference type="ARBA" id="ARBA00022989"/>
    </source>
</evidence>
<dbReference type="GO" id="GO:0046677">
    <property type="term" value="P:response to antibiotic"/>
    <property type="evidence" value="ECO:0007669"/>
    <property type="project" value="UniProtKB-UniRule"/>
</dbReference>
<dbReference type="GO" id="GO:0009252">
    <property type="term" value="P:peptidoglycan biosynthetic process"/>
    <property type="evidence" value="ECO:0007669"/>
    <property type="project" value="UniProtKB-KW"/>
</dbReference>
<dbReference type="EMBL" id="NIGF01000012">
    <property type="protein sequence ID" value="PQV63418.1"/>
    <property type="molecule type" value="Genomic_DNA"/>
</dbReference>
<comment type="subcellular location">
    <subcellularLocation>
        <location evidence="1 14">Cell membrane</location>
        <topology evidence="1 14">Multi-pass membrane protein</topology>
    </subcellularLocation>
</comment>
<dbReference type="PANTHER" id="PTHR30622:SF4">
    <property type="entry name" value="UNDECAPRENYL-DIPHOSPHATASE"/>
    <property type="match status" value="1"/>
</dbReference>
<keyword evidence="10 14" id="KW-0046">Antibiotic resistance</keyword>
<evidence type="ECO:0000256" key="7">
    <source>
        <dbReference type="ARBA" id="ARBA00022801"/>
    </source>
</evidence>
<evidence type="ECO:0000256" key="14">
    <source>
        <dbReference type="HAMAP-Rule" id="MF_01006"/>
    </source>
</evidence>
<evidence type="ECO:0000256" key="13">
    <source>
        <dbReference type="ARBA" id="ARBA00047594"/>
    </source>
</evidence>
<dbReference type="GO" id="GO:0008360">
    <property type="term" value="P:regulation of cell shape"/>
    <property type="evidence" value="ECO:0007669"/>
    <property type="project" value="UniProtKB-KW"/>
</dbReference>
<dbReference type="RefSeq" id="WP_106380496.1">
    <property type="nucleotide sequence ID" value="NZ_NIGF01000012.1"/>
</dbReference>
<keyword evidence="6 14" id="KW-0812">Transmembrane</keyword>
<keyword evidence="7 14" id="KW-0378">Hydrolase</keyword>
<keyword evidence="5 14" id="KW-1003">Cell membrane</keyword>
<feature type="transmembrane region" description="Helical" evidence="14">
    <location>
        <begin position="97"/>
        <end position="114"/>
    </location>
</feature>
<dbReference type="GO" id="GO:0071555">
    <property type="term" value="P:cell wall organization"/>
    <property type="evidence" value="ECO:0007669"/>
    <property type="project" value="UniProtKB-KW"/>
</dbReference>
<comment type="miscellaneous">
    <text evidence="14">Bacitracin is thought to be involved in the inhibition of peptidoglycan synthesis by sequestering undecaprenyl diphosphate, thereby reducing the pool of lipid carrier available.</text>
</comment>
<feature type="transmembrane region" description="Helical" evidence="14">
    <location>
        <begin position="261"/>
        <end position="283"/>
    </location>
</feature>
<evidence type="ECO:0000256" key="5">
    <source>
        <dbReference type="ARBA" id="ARBA00022475"/>
    </source>
</evidence>
<evidence type="ECO:0000256" key="6">
    <source>
        <dbReference type="ARBA" id="ARBA00022692"/>
    </source>
</evidence>
<gene>
    <name evidence="14" type="primary">uppP</name>
    <name evidence="15" type="ORF">B1R32_11273</name>
</gene>
<dbReference type="PANTHER" id="PTHR30622">
    <property type="entry name" value="UNDECAPRENYL-DIPHOSPHATASE"/>
    <property type="match status" value="1"/>
</dbReference>
<dbReference type="GO" id="GO:0050380">
    <property type="term" value="F:undecaprenyl-diphosphatase activity"/>
    <property type="evidence" value="ECO:0007669"/>
    <property type="project" value="UniProtKB-UniRule"/>
</dbReference>
<evidence type="ECO:0000256" key="4">
    <source>
        <dbReference type="ARBA" id="ARBA00021581"/>
    </source>
</evidence>
<dbReference type="InParanoid" id="A0A2S8SRL3"/>
<dbReference type="EC" id="3.6.1.27" evidence="3 14"/>
<feature type="transmembrane region" description="Helical" evidence="14">
    <location>
        <begin position="158"/>
        <end position="178"/>
    </location>
</feature>
<evidence type="ECO:0000313" key="15">
    <source>
        <dbReference type="EMBL" id="PQV63418.1"/>
    </source>
</evidence>
<evidence type="ECO:0000256" key="2">
    <source>
        <dbReference type="ARBA" id="ARBA00010621"/>
    </source>
</evidence>
<evidence type="ECO:0000256" key="9">
    <source>
        <dbReference type="ARBA" id="ARBA00023136"/>
    </source>
</evidence>
<evidence type="ECO:0000256" key="1">
    <source>
        <dbReference type="ARBA" id="ARBA00004651"/>
    </source>
</evidence>
<dbReference type="HAMAP" id="MF_01006">
    <property type="entry name" value="Undec_diphosphatase"/>
    <property type="match status" value="1"/>
</dbReference>
<name>A0A2S8SRL3_9BACT</name>
<feature type="transmembrane region" description="Helical" evidence="14">
    <location>
        <begin position="231"/>
        <end position="249"/>
    </location>
</feature>
<dbReference type="GO" id="GO:0005886">
    <property type="term" value="C:plasma membrane"/>
    <property type="evidence" value="ECO:0007669"/>
    <property type="project" value="UniProtKB-SubCell"/>
</dbReference>
<dbReference type="InterPro" id="IPR003824">
    <property type="entry name" value="UppP"/>
</dbReference>
<comment type="function">
    <text evidence="14">Catalyzes the dephosphorylation of undecaprenyl diphosphate (UPP). Confers resistance to bacitracin.</text>
</comment>
<evidence type="ECO:0000256" key="11">
    <source>
        <dbReference type="ARBA" id="ARBA00032707"/>
    </source>
</evidence>
<protein>
    <recommendedName>
        <fullName evidence="4 14">Undecaprenyl-diphosphatase</fullName>
        <ecNumber evidence="3 14">3.6.1.27</ecNumber>
    </recommendedName>
    <alternativeName>
        <fullName evidence="12 14">Bacitracin resistance protein</fullName>
    </alternativeName>
    <alternativeName>
        <fullName evidence="11 14">Undecaprenyl pyrophosphate phosphatase</fullName>
    </alternativeName>
</protein>
<proteinExistence type="inferred from homology"/>
<comment type="similarity">
    <text evidence="2 14">Belongs to the UppP family.</text>
</comment>
<dbReference type="FunCoup" id="A0A2S8SRL3">
    <property type="interactions" value="318"/>
</dbReference>